<proteinExistence type="predicted"/>
<sequence length="369" mass="43131">MKNFGTNPPTPTPPPPFRFRLIEHQAKEAYEENKLTSFREKLQNQESQPVNQDQSLTFLPNITIHDQEPYLHNHEHTRSEPGTTRHDWVISIKDKLEQANKQDGRTSSSSGKLCIYKVPHYLHRDDKKLYLPQTVSLGPYHYGQEKTRSMECHKWRALNKVLKRTMLSIEVFIDAMIELEEEARACYEGEVSQNLRRCPHEREGIGVDKLLNQMIPSATELRAAGFQFRIRMTDRFWDIKFNDGYLEIPSVVIHEGTKSLLLNLIAFEQCHVESSNNITSYCVFMNNLIDSAEDASYFHECGILEHSLRSHSEVVDMFNQLCQDVVMDSKDIYLSPLLTTVYHRYHKDYINKWQSTIEMDKHLATLKER</sequence>
<reference evidence="1 2" key="1">
    <citation type="submission" date="2022-03" db="EMBL/GenBank/DDBJ databases">
        <authorList>
            <person name="Macdonald S."/>
            <person name="Ahmed S."/>
            <person name="Newling K."/>
        </authorList>
    </citation>
    <scope>NUCLEOTIDE SEQUENCE [LARGE SCALE GENOMIC DNA]</scope>
</reference>
<keyword evidence="2" id="KW-1185">Reference proteome</keyword>
<dbReference type="Proteomes" id="UP001642260">
    <property type="component" value="Unassembled WGS sequence"/>
</dbReference>
<evidence type="ECO:0000313" key="2">
    <source>
        <dbReference type="Proteomes" id="UP001642260"/>
    </source>
</evidence>
<dbReference type="PANTHER" id="PTHR31170">
    <property type="entry name" value="BNAC04G53230D PROTEIN"/>
    <property type="match status" value="1"/>
</dbReference>
<protein>
    <submittedName>
        <fullName evidence="1">Uncharacterized protein</fullName>
    </submittedName>
</protein>
<dbReference type="AlphaFoldDB" id="A0ABC8IY10"/>
<comment type="caution">
    <text evidence="1">The sequence shown here is derived from an EMBL/GenBank/DDBJ whole genome shotgun (WGS) entry which is preliminary data.</text>
</comment>
<evidence type="ECO:0000313" key="1">
    <source>
        <dbReference type="EMBL" id="CAH8305749.1"/>
    </source>
</evidence>
<dbReference type="Pfam" id="PF03140">
    <property type="entry name" value="DUF247"/>
    <property type="match status" value="2"/>
</dbReference>
<dbReference type="EMBL" id="CAKOAT010061821">
    <property type="protein sequence ID" value="CAH8305749.1"/>
    <property type="molecule type" value="Genomic_DNA"/>
</dbReference>
<gene>
    <name evidence="1" type="ORF">ERUC_LOCUS3953</name>
</gene>
<accession>A0ABC8IY10</accession>
<dbReference type="PANTHER" id="PTHR31170:SF25">
    <property type="entry name" value="BNAA09G04570D PROTEIN"/>
    <property type="match status" value="1"/>
</dbReference>
<organism evidence="1 2">
    <name type="scientific">Eruca vesicaria subsp. sativa</name>
    <name type="common">Garden rocket</name>
    <name type="synonym">Eruca sativa</name>
    <dbReference type="NCBI Taxonomy" id="29727"/>
    <lineage>
        <taxon>Eukaryota</taxon>
        <taxon>Viridiplantae</taxon>
        <taxon>Streptophyta</taxon>
        <taxon>Embryophyta</taxon>
        <taxon>Tracheophyta</taxon>
        <taxon>Spermatophyta</taxon>
        <taxon>Magnoliopsida</taxon>
        <taxon>eudicotyledons</taxon>
        <taxon>Gunneridae</taxon>
        <taxon>Pentapetalae</taxon>
        <taxon>rosids</taxon>
        <taxon>malvids</taxon>
        <taxon>Brassicales</taxon>
        <taxon>Brassicaceae</taxon>
        <taxon>Brassiceae</taxon>
        <taxon>Eruca</taxon>
    </lineage>
</organism>
<name>A0ABC8IY10_ERUVS</name>
<dbReference type="InterPro" id="IPR004158">
    <property type="entry name" value="DUF247_pln"/>
</dbReference>